<evidence type="ECO:0000313" key="8">
    <source>
        <dbReference type="Proteomes" id="UP000053201"/>
    </source>
</evidence>
<dbReference type="GeneID" id="27689321"/>
<keyword evidence="3" id="KW-0645">Protease</keyword>
<dbReference type="GO" id="GO:0006508">
    <property type="term" value="P:proteolysis"/>
    <property type="evidence" value="ECO:0007669"/>
    <property type="project" value="UniProtKB-KW"/>
</dbReference>
<dbReference type="Pfam" id="PF00026">
    <property type="entry name" value="Asp"/>
    <property type="match status" value="2"/>
</dbReference>
<evidence type="ECO:0000256" key="3">
    <source>
        <dbReference type="RuleBase" id="RU000454"/>
    </source>
</evidence>
<dbReference type="STRING" id="645134.A0A0L0HE46"/>
<dbReference type="CDD" id="cd05471">
    <property type="entry name" value="pepsin_like"/>
    <property type="match status" value="1"/>
</dbReference>
<dbReference type="InterPro" id="IPR034164">
    <property type="entry name" value="Pepsin-like_dom"/>
</dbReference>
<dbReference type="InterPro" id="IPR021109">
    <property type="entry name" value="Peptidase_aspartic_dom_sf"/>
</dbReference>
<dbReference type="PROSITE" id="PS51767">
    <property type="entry name" value="PEPTIDASE_A1"/>
    <property type="match status" value="1"/>
</dbReference>
<proteinExistence type="inferred from homology"/>
<name>A0A0L0HE46_SPIPD</name>
<keyword evidence="2 3" id="KW-0064">Aspartyl protease</keyword>
<feature type="region of interest" description="Disordered" evidence="4">
    <location>
        <begin position="310"/>
        <end position="330"/>
    </location>
</feature>
<dbReference type="InterPro" id="IPR033121">
    <property type="entry name" value="PEPTIDASE_A1"/>
</dbReference>
<dbReference type="EMBL" id="KQ257459">
    <property type="protein sequence ID" value="KNC99033.1"/>
    <property type="molecule type" value="Genomic_DNA"/>
</dbReference>
<dbReference type="OrthoDB" id="2747330at2759"/>
<gene>
    <name evidence="7" type="ORF">SPPG_05983</name>
</gene>
<protein>
    <recommendedName>
        <fullName evidence="6">Peptidase A1 domain-containing protein</fullName>
    </recommendedName>
</protein>
<dbReference type="RefSeq" id="XP_016607073.1">
    <property type="nucleotide sequence ID" value="XM_016754188.1"/>
</dbReference>
<dbReference type="PANTHER" id="PTHR47966">
    <property type="entry name" value="BETA-SITE APP-CLEAVING ENZYME, ISOFORM A-RELATED"/>
    <property type="match status" value="1"/>
</dbReference>
<evidence type="ECO:0000313" key="7">
    <source>
        <dbReference type="EMBL" id="KNC99033.1"/>
    </source>
</evidence>
<organism evidence="7 8">
    <name type="scientific">Spizellomyces punctatus (strain DAOM BR117)</name>
    <dbReference type="NCBI Taxonomy" id="645134"/>
    <lineage>
        <taxon>Eukaryota</taxon>
        <taxon>Fungi</taxon>
        <taxon>Fungi incertae sedis</taxon>
        <taxon>Chytridiomycota</taxon>
        <taxon>Chytridiomycota incertae sedis</taxon>
        <taxon>Chytridiomycetes</taxon>
        <taxon>Spizellomycetales</taxon>
        <taxon>Spizellomycetaceae</taxon>
        <taxon>Spizellomyces</taxon>
    </lineage>
</organism>
<sequence>MPFWSLPATFTTLSLLLSTAFADPYHPPPPYEDYYRDEYPQDDYHPRILRVPLHKPDRHHSSILDRLLEEQAYIREKYSNHPAVRPAYLTPTYKEEKENPGYGHGYGYEQKYDEYDKYEKPKPKSKPKKKKGPVSVPAGFDPFDFIGQVEIGTPPQKLTVRFDTATQLSWVKKAAYKEKPKKYDDYNSYDKYDEYKKDNDYYEPERELVYFGFDPDKSSTWQDGGREGDLEYYGQEKVIVKEGRDVVNVGGIEATVTFGLRTQNEVSANETVDGHFGLSLRNPDLDFDPWLYQAVKDGVCDPIFALDPPPVEPPKAYAPQPTPSYGKRDQSYDYYEPPKPKPTTAQLSICGYEGQMPTRFNHVTQRGLQYGYWQLNLKKIKVGQSLVPLVKESREDPYGYQSYEPKQKEIDALIDTGSPFIMLPKIAVDKIHKLIGATCPGQEYGYSEYKDDYKDDYKKDYKDEKSTHSRRATSMNANSTSGFWRSQTGIKSHDLCTVPCASVPKLANITLTFDQGDYPILPAEYIQKDPDDYGKQQCYSVFTTFKPDSAVLKEAPSEFGEVLAVIGTSFTQAHQTVYYLGNIGQNRRRRRQLTEENSSEIPGIAITRYYSLAWSP</sequence>
<dbReference type="AlphaFoldDB" id="A0A0L0HE46"/>
<evidence type="ECO:0000256" key="5">
    <source>
        <dbReference type="SAM" id="SignalP"/>
    </source>
</evidence>
<feature type="domain" description="Peptidase A1" evidence="6">
    <location>
        <begin position="145"/>
        <end position="588"/>
    </location>
</feature>
<reference evidence="7 8" key="1">
    <citation type="submission" date="2009-08" db="EMBL/GenBank/DDBJ databases">
        <title>The Genome Sequence of Spizellomyces punctatus strain DAOM BR117.</title>
        <authorList>
            <consortium name="The Broad Institute Genome Sequencing Platform"/>
            <person name="Russ C."/>
            <person name="Cuomo C."/>
            <person name="Shea T."/>
            <person name="Young S.K."/>
            <person name="Zeng Q."/>
            <person name="Koehrsen M."/>
            <person name="Haas B."/>
            <person name="Borodovsky M."/>
            <person name="Guigo R."/>
            <person name="Alvarado L."/>
            <person name="Berlin A."/>
            <person name="Bochicchio J."/>
            <person name="Borenstein D."/>
            <person name="Chapman S."/>
            <person name="Chen Z."/>
            <person name="Engels R."/>
            <person name="Freedman E."/>
            <person name="Gellesch M."/>
            <person name="Goldberg J."/>
            <person name="Griggs A."/>
            <person name="Gujja S."/>
            <person name="Heiman D."/>
            <person name="Hepburn T."/>
            <person name="Howarth C."/>
            <person name="Jen D."/>
            <person name="Larson L."/>
            <person name="Lewis B."/>
            <person name="Mehta T."/>
            <person name="Park D."/>
            <person name="Pearson M."/>
            <person name="Roberts A."/>
            <person name="Saif S."/>
            <person name="Shenoy N."/>
            <person name="Sisk P."/>
            <person name="Stolte C."/>
            <person name="Sykes S."/>
            <person name="Thomson T."/>
            <person name="Walk T."/>
            <person name="White J."/>
            <person name="Yandava C."/>
            <person name="Burger G."/>
            <person name="Gray M.W."/>
            <person name="Holland P.W.H."/>
            <person name="King N."/>
            <person name="Lang F.B.F."/>
            <person name="Roger A.J."/>
            <person name="Ruiz-Trillo I."/>
            <person name="Lander E."/>
            <person name="Nusbaum C."/>
        </authorList>
    </citation>
    <scope>NUCLEOTIDE SEQUENCE [LARGE SCALE GENOMIC DNA]</scope>
    <source>
        <strain evidence="7 8">DAOM BR117</strain>
    </source>
</reference>
<dbReference type="InterPro" id="IPR001461">
    <property type="entry name" value="Aspartic_peptidase_A1"/>
</dbReference>
<dbReference type="PANTHER" id="PTHR47966:SF51">
    <property type="entry name" value="BETA-SITE APP-CLEAVING ENZYME, ISOFORM A-RELATED"/>
    <property type="match status" value="1"/>
</dbReference>
<feature type="signal peptide" evidence="5">
    <location>
        <begin position="1"/>
        <end position="22"/>
    </location>
</feature>
<dbReference type="Gene3D" id="2.40.70.10">
    <property type="entry name" value="Acid Proteases"/>
    <property type="match status" value="2"/>
</dbReference>
<keyword evidence="8" id="KW-1185">Reference proteome</keyword>
<evidence type="ECO:0000259" key="6">
    <source>
        <dbReference type="PROSITE" id="PS51767"/>
    </source>
</evidence>
<keyword evidence="3" id="KW-0378">Hydrolase</keyword>
<evidence type="ECO:0000256" key="1">
    <source>
        <dbReference type="ARBA" id="ARBA00007447"/>
    </source>
</evidence>
<keyword evidence="5" id="KW-0732">Signal</keyword>
<dbReference type="InParanoid" id="A0A0L0HE46"/>
<dbReference type="PRINTS" id="PR00792">
    <property type="entry name" value="PEPSIN"/>
</dbReference>
<dbReference type="Proteomes" id="UP000053201">
    <property type="component" value="Unassembled WGS sequence"/>
</dbReference>
<dbReference type="SUPFAM" id="SSF50630">
    <property type="entry name" value="Acid proteases"/>
    <property type="match status" value="1"/>
</dbReference>
<evidence type="ECO:0000256" key="2">
    <source>
        <dbReference type="ARBA" id="ARBA00022750"/>
    </source>
</evidence>
<feature type="chain" id="PRO_5005539986" description="Peptidase A1 domain-containing protein" evidence="5">
    <location>
        <begin position="23"/>
        <end position="616"/>
    </location>
</feature>
<dbReference type="InterPro" id="IPR001969">
    <property type="entry name" value="Aspartic_peptidase_AS"/>
</dbReference>
<comment type="similarity">
    <text evidence="1 3">Belongs to the peptidase A1 family.</text>
</comment>
<dbReference type="VEuPathDB" id="FungiDB:SPPG_05983"/>
<dbReference type="PROSITE" id="PS00141">
    <property type="entry name" value="ASP_PROTEASE"/>
    <property type="match status" value="1"/>
</dbReference>
<evidence type="ECO:0000256" key="4">
    <source>
        <dbReference type="SAM" id="MobiDB-lite"/>
    </source>
</evidence>
<accession>A0A0L0HE46</accession>
<dbReference type="GO" id="GO:0004190">
    <property type="term" value="F:aspartic-type endopeptidase activity"/>
    <property type="evidence" value="ECO:0007669"/>
    <property type="project" value="UniProtKB-KW"/>
</dbReference>